<dbReference type="EnsemblMetazoa" id="GAUT024615-RA">
    <property type="protein sequence ID" value="GAUT024615-PA"/>
    <property type="gene ID" value="GAUT024615"/>
</dbReference>
<dbReference type="VEuPathDB" id="VectorBase:GAUT024615"/>
<protein>
    <recommendedName>
        <fullName evidence="3">DUF5641 domain-containing protein</fullName>
    </recommendedName>
</protein>
<evidence type="ECO:0000313" key="2">
    <source>
        <dbReference type="Proteomes" id="UP000078200"/>
    </source>
</evidence>
<keyword evidence="2" id="KW-1185">Reference proteome</keyword>
<organism evidence="1 2">
    <name type="scientific">Glossina austeni</name>
    <name type="common">Savannah tsetse fly</name>
    <dbReference type="NCBI Taxonomy" id="7395"/>
    <lineage>
        <taxon>Eukaryota</taxon>
        <taxon>Metazoa</taxon>
        <taxon>Ecdysozoa</taxon>
        <taxon>Arthropoda</taxon>
        <taxon>Hexapoda</taxon>
        <taxon>Insecta</taxon>
        <taxon>Pterygota</taxon>
        <taxon>Neoptera</taxon>
        <taxon>Endopterygota</taxon>
        <taxon>Diptera</taxon>
        <taxon>Brachycera</taxon>
        <taxon>Muscomorpha</taxon>
        <taxon>Hippoboscoidea</taxon>
        <taxon>Glossinidae</taxon>
        <taxon>Glossina</taxon>
    </lineage>
</organism>
<proteinExistence type="predicted"/>
<dbReference type="Proteomes" id="UP000078200">
    <property type="component" value="Unassembled WGS sequence"/>
</dbReference>
<reference evidence="1" key="1">
    <citation type="submission" date="2020-05" db="UniProtKB">
        <authorList>
            <consortium name="EnsemblMetazoa"/>
        </authorList>
    </citation>
    <scope>IDENTIFICATION</scope>
    <source>
        <strain evidence="1">TTRI</strain>
    </source>
</reference>
<evidence type="ECO:0000313" key="1">
    <source>
        <dbReference type="EnsemblMetazoa" id="GAUT024615-PA"/>
    </source>
</evidence>
<evidence type="ECO:0008006" key="3">
    <source>
        <dbReference type="Google" id="ProtNLM"/>
    </source>
</evidence>
<accession>A0A1A9V3L0</accession>
<dbReference type="AlphaFoldDB" id="A0A1A9V3L0"/>
<sequence length="227" mass="26076">MFINNLTYWPQTAHRRLKPSLQIIKVQLNTQHETSNCKRKRQFVFRKSDCKQEQIETASVWSLDRDSPPEDSDNCHDNNTNNKTSCLFLHHLLIIVIFSKIRKHPQLLQPSLHNIVDCARAYDTAIVICAALNQIAMLPRIEACLNSKPLRSMSGDSADVISLPAERWAYPIHDSVTPMDGLAPRRNIEVGDMVVVRNATLPTYWQLRHLLRTHHDGHDNKLCVVDE</sequence>
<name>A0A1A9V3L0_GLOAU</name>